<dbReference type="RefSeq" id="WP_090161720.1">
    <property type="nucleotide sequence ID" value="NZ_FMWK01000004.1"/>
</dbReference>
<dbReference type="EMBL" id="FMWK01000004">
    <property type="protein sequence ID" value="SCZ77774.1"/>
    <property type="molecule type" value="Genomic_DNA"/>
</dbReference>
<evidence type="ECO:0000256" key="4">
    <source>
        <dbReference type="SAM" id="SignalP"/>
    </source>
</evidence>
<dbReference type="Pfam" id="PF13416">
    <property type="entry name" value="SBP_bac_8"/>
    <property type="match status" value="1"/>
</dbReference>
<organism evidence="5 6">
    <name type="scientific">Pseudobutyrivibrio xylanivorans</name>
    <dbReference type="NCBI Taxonomy" id="185007"/>
    <lineage>
        <taxon>Bacteria</taxon>
        <taxon>Bacillati</taxon>
        <taxon>Bacillota</taxon>
        <taxon>Clostridia</taxon>
        <taxon>Lachnospirales</taxon>
        <taxon>Lachnospiraceae</taxon>
        <taxon>Pseudobutyrivibrio</taxon>
    </lineage>
</organism>
<dbReference type="GO" id="GO:0055052">
    <property type="term" value="C:ATP-binding cassette (ABC) transporter complex, substrate-binding subunit-containing"/>
    <property type="evidence" value="ECO:0007669"/>
    <property type="project" value="TreeGrafter"/>
</dbReference>
<dbReference type="Proteomes" id="UP000199428">
    <property type="component" value="Unassembled WGS sequence"/>
</dbReference>
<dbReference type="SUPFAM" id="SSF53850">
    <property type="entry name" value="Periplasmic binding protein-like II"/>
    <property type="match status" value="1"/>
</dbReference>
<dbReference type="GO" id="GO:0042956">
    <property type="term" value="P:maltodextrin transmembrane transport"/>
    <property type="evidence" value="ECO:0007669"/>
    <property type="project" value="TreeGrafter"/>
</dbReference>
<evidence type="ECO:0000313" key="6">
    <source>
        <dbReference type="Proteomes" id="UP000199428"/>
    </source>
</evidence>
<feature type="signal peptide" evidence="4">
    <location>
        <begin position="1"/>
        <end position="19"/>
    </location>
</feature>
<name>A0A1G5RUJ4_PSEXY</name>
<keyword evidence="3 4" id="KW-0732">Signal</keyword>
<protein>
    <submittedName>
        <fullName evidence="5">Arabinogalactan oligomer / maltooligosaccharide transport system substrate-binding protein</fullName>
    </submittedName>
</protein>
<gene>
    <name evidence="5" type="ORF">SAMN02910350_00921</name>
</gene>
<keyword evidence="2" id="KW-0813">Transport</keyword>
<evidence type="ECO:0000256" key="2">
    <source>
        <dbReference type="ARBA" id="ARBA00022448"/>
    </source>
</evidence>
<feature type="chain" id="PRO_5038375822" evidence="4">
    <location>
        <begin position="20"/>
        <end position="485"/>
    </location>
</feature>
<dbReference type="GO" id="GO:0015768">
    <property type="term" value="P:maltose transport"/>
    <property type="evidence" value="ECO:0007669"/>
    <property type="project" value="TreeGrafter"/>
</dbReference>
<dbReference type="Gene3D" id="3.40.190.10">
    <property type="entry name" value="Periplasmic binding protein-like II"/>
    <property type="match status" value="2"/>
</dbReference>
<accession>A0A1G5RUJ4</accession>
<comment type="similarity">
    <text evidence="1">Belongs to the bacterial solute-binding protein 1 family.</text>
</comment>
<evidence type="ECO:0000313" key="5">
    <source>
        <dbReference type="EMBL" id="SCZ77774.1"/>
    </source>
</evidence>
<dbReference type="PANTHER" id="PTHR30061:SF50">
    <property type="entry name" value="MALTOSE_MALTODEXTRIN-BINDING PERIPLASMIC PROTEIN"/>
    <property type="match status" value="1"/>
</dbReference>
<dbReference type="InterPro" id="IPR006059">
    <property type="entry name" value="SBP"/>
</dbReference>
<reference evidence="5 6" key="1">
    <citation type="submission" date="2016-10" db="EMBL/GenBank/DDBJ databases">
        <authorList>
            <person name="de Groot N.N."/>
        </authorList>
    </citation>
    <scope>NUCLEOTIDE SEQUENCE [LARGE SCALE GENOMIC DNA]</scope>
    <source>
        <strain evidence="5 6">DSM 10317</strain>
    </source>
</reference>
<evidence type="ECO:0000256" key="1">
    <source>
        <dbReference type="ARBA" id="ARBA00008520"/>
    </source>
</evidence>
<proteinExistence type="inferred from homology"/>
<dbReference type="PANTHER" id="PTHR30061">
    <property type="entry name" value="MALTOSE-BINDING PERIPLASMIC PROTEIN"/>
    <property type="match status" value="1"/>
</dbReference>
<evidence type="ECO:0000256" key="3">
    <source>
        <dbReference type="ARBA" id="ARBA00022729"/>
    </source>
</evidence>
<dbReference type="GO" id="GO:1901982">
    <property type="term" value="F:maltose binding"/>
    <property type="evidence" value="ECO:0007669"/>
    <property type="project" value="TreeGrafter"/>
</dbReference>
<dbReference type="AlphaFoldDB" id="A0A1G5RUJ4"/>
<sequence>MKRKIAMVLVAAMSLGLLNGCGSDGDSGDSKSEASTTNGIFSGELEENVTIQVLENDTAISKGYFSQLIEAFNKEYEQYGITAVDANMDQYLDLANDGPYGYGPDVLYQANDVIMQYAQGKHILPLPVEEMDCYSQIPKAAWQAYEVSVDGSTYTCGVPVNVQAPMLYYRKDLLPDNWKDNWDSNSNDVPDMIEDWNDMYNFSVQRHQENPSQYGYMKSLYDVYFSSGFLFSYGGYIFGENNTNPEDIGFAAGDSAKGAMVLSQLAGVMNEDCIDDTITTNAYSKLADGTYFATLSTPDTYSTFYDELVNAYVGQGKAQDEAEEMAKENLVMTGLPKLPESGNLTEDDPKLVDSKSMGGVNGYAISSYTKYPNACLAFVNFATSYEMIMLRNETLGIAPAREDAAADLGGLSKSMFDELDKGNIVLMPSIKEVSQIWTPGQTFFTDLAKDAFRSESEKKYKDLDSMKAGLEDMCIQIHDAIYTLE</sequence>